<dbReference type="OrthoDB" id="3698941at2"/>
<comment type="caution">
    <text evidence="7">The sequence shown here is derived from an EMBL/GenBank/DDBJ whole genome shotgun (WGS) entry which is preliminary data.</text>
</comment>
<dbReference type="AlphaFoldDB" id="A0A366LTY3"/>
<dbReference type="EMBL" id="QMEY01000015">
    <property type="protein sequence ID" value="RBQ16774.1"/>
    <property type="molecule type" value="Genomic_DNA"/>
</dbReference>
<dbReference type="GO" id="GO:0006313">
    <property type="term" value="P:DNA transposition"/>
    <property type="evidence" value="ECO:0007669"/>
    <property type="project" value="InterPro"/>
</dbReference>
<dbReference type="RefSeq" id="WP_113984054.1">
    <property type="nucleotide sequence ID" value="NZ_QMEY01000015.1"/>
</dbReference>
<gene>
    <name evidence="7" type="ORF">DP939_28390</name>
</gene>
<dbReference type="GO" id="GO:0004803">
    <property type="term" value="F:transposase activity"/>
    <property type="evidence" value="ECO:0007669"/>
    <property type="project" value="InterPro"/>
</dbReference>
<dbReference type="NCBIfam" id="NF033527">
    <property type="entry name" value="transpos_Tn3"/>
    <property type="match status" value="1"/>
</dbReference>
<reference evidence="7 8" key="1">
    <citation type="submission" date="2018-06" db="EMBL/GenBank/DDBJ databases">
        <title>Sphaerisporangium craniellae sp. nov., isolated from a marine sponge in the South China Sea.</title>
        <authorList>
            <person name="Li L."/>
        </authorList>
    </citation>
    <scope>NUCLEOTIDE SEQUENCE [LARGE SCALE GENOMIC DNA]</scope>
    <source>
        <strain evidence="7 8">LHW63015</strain>
    </source>
</reference>
<evidence type="ECO:0000259" key="5">
    <source>
        <dbReference type="Pfam" id="PF01526"/>
    </source>
</evidence>
<sequence>MRREWEPEELIAAWTLLDGDWELVGNKTGATRLGFGLMLKFFEQEGRFPRHVGELPKAAVDYVAGQVKVEPTLLAEYDWSGRSIERHRAQVRDALGFRESTRADEDILAEWLADKICPMVFTDEGLRAALLSRCRTLKIEPPGRVDRIVGAGRARFEREFCLHALNGLSADSARLLWELATGEDGLFLLELKSAPGRLGLETLLEEIVKLRRAKALGPSADLFGGYSDRLVASWRARAMASHPSDFAVNQPPVRLTLVAALAWSRTTEITDALVDLFIGLVSKINTRAERKVEKAIEAEAKKVHRKTEKLFSIAEASLRAPEGTVRQVVFPAVPGGEATLQALVAEAKADAKAYKARVRTVLTSSYTSYYRRMLPKLLAAIEFKCNNTAYRPVMDAVDLLQRYADIPNTTRHYDASENVPIQGVVPDGWLEAVVDDNGVIERASYELCVIVSLKDALRRREIYVAGARRWRNPEEDLPADFEDNRDVHYENLRQPLDASVFITALKEAMRASMAACGQAVTRNKSGGAKVKTHRGEPRWHIPDLGKLKVPENLRALHTVVAARWGIIDLLDFLKESDFVTDFTDAFTTVATREATPREVIRKRLLLVLYALGTNVGIKRVADGGRHGETEAALRATRHLFVNRDNLRAAIATLVNATLRMRDPLWWGNGTACASDSKKFGSWSSNLMTEYHTRYGGPGVMIYWHVDRKSVCVYSQLRSCNASEVAAMMEGVLRHCTDATIDRQYTDSHGQSLVGFAFSYLLGFKLLPRMKNIARQKLVKADADDQVPSCLTGMVADKPIDWEIIAQQYDQMVKYATALRLGTAEAEQVLRRFTRGGPKHPTYKAIEELGKAVKSVFVAEYIASQELRREIHEGLQVVENWNSANTDLFYGSAGTIPGSDKEHQEVSMLSLHLLQSALVFINTLLVQSVLKDPAWQKKMTDADKRGLSPLFWFNANLYGTIDIDMGRRLDLDLVA</sequence>
<dbReference type="Pfam" id="PF01526">
    <property type="entry name" value="DDE_Tnp_Tn3"/>
    <property type="match status" value="1"/>
</dbReference>
<evidence type="ECO:0000256" key="1">
    <source>
        <dbReference type="ARBA" id="ARBA00009402"/>
    </source>
</evidence>
<keyword evidence="4" id="KW-0233">DNA recombination</keyword>
<evidence type="ECO:0000256" key="2">
    <source>
        <dbReference type="ARBA" id="ARBA00022578"/>
    </source>
</evidence>
<name>A0A366LTY3_9ACTN</name>
<keyword evidence="2" id="KW-0815">Transposition</keyword>
<proteinExistence type="inferred from homology"/>
<dbReference type="Proteomes" id="UP000253303">
    <property type="component" value="Unassembled WGS sequence"/>
</dbReference>
<dbReference type="Pfam" id="PF13700">
    <property type="entry name" value="DUF4158"/>
    <property type="match status" value="1"/>
</dbReference>
<feature type="domain" description="DUF4158" evidence="6">
    <location>
        <begin position="6"/>
        <end position="143"/>
    </location>
</feature>
<evidence type="ECO:0000256" key="3">
    <source>
        <dbReference type="ARBA" id="ARBA00023125"/>
    </source>
</evidence>
<comment type="similarity">
    <text evidence="1">Belongs to the transposase 7 family.</text>
</comment>
<organism evidence="7 8">
    <name type="scientific">Spongiactinospora rosea</name>
    <dbReference type="NCBI Taxonomy" id="2248750"/>
    <lineage>
        <taxon>Bacteria</taxon>
        <taxon>Bacillati</taxon>
        <taxon>Actinomycetota</taxon>
        <taxon>Actinomycetes</taxon>
        <taxon>Streptosporangiales</taxon>
        <taxon>Streptosporangiaceae</taxon>
        <taxon>Spongiactinospora</taxon>
    </lineage>
</organism>
<evidence type="ECO:0000313" key="7">
    <source>
        <dbReference type="EMBL" id="RBQ16774.1"/>
    </source>
</evidence>
<feature type="domain" description="Tn3 transposase DDE" evidence="5">
    <location>
        <begin position="571"/>
        <end position="959"/>
    </location>
</feature>
<evidence type="ECO:0000256" key="4">
    <source>
        <dbReference type="ARBA" id="ARBA00023172"/>
    </source>
</evidence>
<keyword evidence="8" id="KW-1185">Reference proteome</keyword>
<dbReference type="GO" id="GO:0003677">
    <property type="term" value="F:DNA binding"/>
    <property type="evidence" value="ECO:0007669"/>
    <property type="project" value="UniProtKB-KW"/>
</dbReference>
<evidence type="ECO:0000313" key="8">
    <source>
        <dbReference type="Proteomes" id="UP000253303"/>
    </source>
</evidence>
<keyword evidence="3" id="KW-0238">DNA-binding</keyword>
<dbReference type="InterPro" id="IPR025296">
    <property type="entry name" value="DUF4158"/>
</dbReference>
<evidence type="ECO:0000259" key="6">
    <source>
        <dbReference type="Pfam" id="PF13700"/>
    </source>
</evidence>
<dbReference type="InterPro" id="IPR047653">
    <property type="entry name" value="Tn3-like_transpos"/>
</dbReference>
<dbReference type="InterPro" id="IPR002513">
    <property type="entry name" value="Tn3_Tnp_DDE_dom"/>
</dbReference>
<protein>
    <submittedName>
        <fullName evidence="7">Tn3 family transposase</fullName>
    </submittedName>
</protein>
<accession>A0A366LTY3</accession>